<dbReference type="GO" id="GO:0046797">
    <property type="term" value="P:viral procapsid maturation"/>
    <property type="evidence" value="ECO:0007669"/>
    <property type="project" value="UniProtKB-KW"/>
</dbReference>
<evidence type="ECO:0000256" key="1">
    <source>
        <dbReference type="ARBA" id="ARBA00022612"/>
    </source>
</evidence>
<evidence type="ECO:0000313" key="7">
    <source>
        <dbReference type="EMBL" id="DAD97144.1"/>
    </source>
</evidence>
<feature type="domain" description="Prohead serine protease" evidence="6">
    <location>
        <begin position="22"/>
        <end position="127"/>
    </location>
</feature>
<evidence type="ECO:0000256" key="3">
    <source>
        <dbReference type="ARBA" id="ARBA00022801"/>
    </source>
</evidence>
<organism evidence="7">
    <name type="scientific">Siphoviridae sp. ctSWe10</name>
    <dbReference type="NCBI Taxonomy" id="2826344"/>
    <lineage>
        <taxon>Viruses</taxon>
        <taxon>Duplodnaviria</taxon>
        <taxon>Heunggongvirae</taxon>
        <taxon>Uroviricota</taxon>
        <taxon>Caudoviricetes</taxon>
    </lineage>
</organism>
<keyword evidence="3" id="KW-0378">Hydrolase</keyword>
<name>A0A8S5NSE0_9CAUD</name>
<keyword evidence="2" id="KW-0645">Protease</keyword>
<evidence type="ECO:0000256" key="4">
    <source>
        <dbReference type="ARBA" id="ARBA00022950"/>
    </source>
</evidence>
<dbReference type="GO" id="GO:0008233">
    <property type="term" value="F:peptidase activity"/>
    <property type="evidence" value="ECO:0007669"/>
    <property type="project" value="UniProtKB-KW"/>
</dbReference>
<proteinExistence type="predicted"/>
<keyword evidence="1" id="KW-1188">Viral release from host cell</keyword>
<dbReference type="Pfam" id="PF04586">
    <property type="entry name" value="Peptidase_S78"/>
    <property type="match status" value="1"/>
</dbReference>
<protein>
    <submittedName>
        <fullName evidence="7">Major capsid protein</fullName>
    </submittedName>
</protein>
<keyword evidence="5" id="KW-1273">Viral capsid maturation</keyword>
<evidence type="ECO:0000256" key="2">
    <source>
        <dbReference type="ARBA" id="ARBA00022670"/>
    </source>
</evidence>
<dbReference type="GO" id="GO:0006508">
    <property type="term" value="P:proteolysis"/>
    <property type="evidence" value="ECO:0007669"/>
    <property type="project" value="UniProtKB-KW"/>
</dbReference>
<dbReference type="SUPFAM" id="SSF56563">
    <property type="entry name" value="Major capsid protein gp5"/>
    <property type="match status" value="1"/>
</dbReference>
<evidence type="ECO:0000259" key="6">
    <source>
        <dbReference type="Pfam" id="PF04586"/>
    </source>
</evidence>
<keyword evidence="4" id="KW-0118">Viral capsid assembly</keyword>
<dbReference type="EMBL" id="BK015232">
    <property type="protein sequence ID" value="DAD97144.1"/>
    <property type="molecule type" value="Genomic_DNA"/>
</dbReference>
<accession>A0A8S5NSE0</accession>
<dbReference type="InterPro" id="IPR054613">
    <property type="entry name" value="Peptidase_S78_dom"/>
</dbReference>
<sequence>MDYDFCGWATRNNIQCSDGRIIRKDAFKSNDGQKVPLVWNHQHNDPTNILGHAMLENREEGVYAYCTFNNTDAAKDAKSLVEHGDISSLSIYANKLKQNGPNVMHGQIREVSLVLAGANPEAFIENVISHGEDSDDEAIMYFGEDIELEHSDDTKEEVELKKENKKMAEKSTPEKDDRTIGDVFDTLTEDQKTAVYAIIGQILEDNGIGKDSEEDDKKMKHNVFEGDNYDTNDTLSHSDMQAIISDAKRYGSMKDAVLAHGIEHIDYLFPEAANVENMPSFIQRDMTWVGEVMNAVHHTPFSRIKSTFANITEDDARAKGYIKGKKKKDEVFSLLKRTTSPTTIYKKQKLDRDDVVDITDFDVVAWLKSEMRMMLDEEIARAILVGDGRLSSSDDKINEQNIRPIYTDDSLYTIREQIKFSATATADEKAKSFIRQSIKARKEYKGSGSPILYTTEDVLTDCLLLEDTTGRIIYDTVEKLATALRVKKIVTVPVMEGYKKTGEDSKEYSLMGIIVNLADYNVGADKGGAVNMFDDFDIDYNAQKYLIETRCSGALIKPYSAIVIEATTE</sequence>
<evidence type="ECO:0000256" key="5">
    <source>
        <dbReference type="ARBA" id="ARBA00023045"/>
    </source>
</evidence>
<reference evidence="7" key="1">
    <citation type="journal article" date="2021" name="Proc. Natl. Acad. Sci. U.S.A.">
        <title>A Catalog of Tens of Thousands of Viruses from Human Metagenomes Reveals Hidden Associations with Chronic Diseases.</title>
        <authorList>
            <person name="Tisza M.J."/>
            <person name="Buck C.B."/>
        </authorList>
    </citation>
    <scope>NUCLEOTIDE SEQUENCE</scope>
    <source>
        <strain evidence="7">CtSWe10</strain>
    </source>
</reference>